<proteinExistence type="predicted"/>
<evidence type="ECO:0000256" key="4">
    <source>
        <dbReference type="SAM" id="SignalP"/>
    </source>
</evidence>
<dbReference type="AlphaFoldDB" id="A0A8S1A4J3"/>
<dbReference type="PANTHER" id="PTHR12236:SF75">
    <property type="entry name" value="CUTICULAR PROTEIN 62BB, ISOFORM A"/>
    <property type="match status" value="1"/>
</dbReference>
<dbReference type="InterPro" id="IPR000618">
    <property type="entry name" value="Insect_cuticle"/>
</dbReference>
<dbReference type="PROSITE" id="PS00233">
    <property type="entry name" value="CHIT_BIND_RR_1"/>
    <property type="match status" value="1"/>
</dbReference>
<keyword evidence="6" id="KW-1185">Reference proteome</keyword>
<evidence type="ECO:0000256" key="3">
    <source>
        <dbReference type="PROSITE-ProRule" id="PRU00497"/>
    </source>
</evidence>
<dbReference type="PRINTS" id="PR00947">
    <property type="entry name" value="CUTICLE"/>
</dbReference>
<comment type="caution">
    <text evidence="5">The sequence shown here is derived from an EMBL/GenBank/DDBJ whole genome shotgun (WGS) entry which is preliminary data.</text>
</comment>
<dbReference type="InterPro" id="IPR051217">
    <property type="entry name" value="Insect_Cuticle_Struc_Prot"/>
</dbReference>
<dbReference type="EMBL" id="CADEBC010000519">
    <property type="protein sequence ID" value="CAB3243193.1"/>
    <property type="molecule type" value="Genomic_DNA"/>
</dbReference>
<organism evidence="5 6">
    <name type="scientific">Arctia plantaginis</name>
    <name type="common">Wood tiger moth</name>
    <name type="synonym">Phalaena plantaginis</name>
    <dbReference type="NCBI Taxonomy" id="874455"/>
    <lineage>
        <taxon>Eukaryota</taxon>
        <taxon>Metazoa</taxon>
        <taxon>Ecdysozoa</taxon>
        <taxon>Arthropoda</taxon>
        <taxon>Hexapoda</taxon>
        <taxon>Insecta</taxon>
        <taxon>Pterygota</taxon>
        <taxon>Neoptera</taxon>
        <taxon>Endopterygota</taxon>
        <taxon>Lepidoptera</taxon>
        <taxon>Glossata</taxon>
        <taxon>Ditrysia</taxon>
        <taxon>Noctuoidea</taxon>
        <taxon>Erebidae</taxon>
        <taxon>Arctiinae</taxon>
        <taxon>Arctia</taxon>
    </lineage>
</organism>
<accession>A0A8S1A4J3</accession>
<dbReference type="InterPro" id="IPR031311">
    <property type="entry name" value="CHIT_BIND_RR_consensus"/>
</dbReference>
<dbReference type="PROSITE" id="PS51155">
    <property type="entry name" value="CHIT_BIND_RR_2"/>
    <property type="match status" value="1"/>
</dbReference>
<gene>
    <name evidence="5" type="ORF">APLA_LOCUS9383</name>
</gene>
<feature type="chain" id="PRO_5035818616" evidence="4">
    <location>
        <begin position="19"/>
        <end position="181"/>
    </location>
</feature>
<evidence type="ECO:0000313" key="5">
    <source>
        <dbReference type="EMBL" id="CAB3243193.1"/>
    </source>
</evidence>
<dbReference type="Proteomes" id="UP000494106">
    <property type="component" value="Unassembled WGS sequence"/>
</dbReference>
<evidence type="ECO:0000256" key="2">
    <source>
        <dbReference type="ARBA" id="ARBA00022729"/>
    </source>
</evidence>
<protein>
    <submittedName>
        <fullName evidence="5">Uncharacterized protein</fullName>
    </submittedName>
</protein>
<dbReference type="OrthoDB" id="8195282at2759"/>
<reference evidence="5 6" key="1">
    <citation type="submission" date="2020-04" db="EMBL/GenBank/DDBJ databases">
        <authorList>
            <person name="Wallbank WR R."/>
            <person name="Pardo Diaz C."/>
            <person name="Kozak K."/>
            <person name="Martin S."/>
            <person name="Jiggins C."/>
            <person name="Moest M."/>
            <person name="Warren A I."/>
            <person name="Byers J.R.P. K."/>
            <person name="Montejo-Kovacevich G."/>
            <person name="Yen C E."/>
        </authorList>
    </citation>
    <scope>NUCLEOTIDE SEQUENCE [LARGE SCALE GENOMIC DNA]</scope>
</reference>
<keyword evidence="1 3" id="KW-0193">Cuticle</keyword>
<sequence>MCCYLCLVIVACVGVASSAPKLREYTYPAGVAYYAAPKYAFNYGVADPSTGDIKSQHESRDGDVVKGQYSLVEPDGSVRTVDYTADAIHGFNAVVSKSNPSFHGPSIRPVAPTVPVQVKPRVQYVPKPVPVPVDFNSFYPQQGVYREAAAPLYPNTGAVPYPEYDGYEFEAGFPVSPFMYN</sequence>
<dbReference type="GO" id="GO:0005615">
    <property type="term" value="C:extracellular space"/>
    <property type="evidence" value="ECO:0007669"/>
    <property type="project" value="TreeGrafter"/>
</dbReference>
<evidence type="ECO:0000313" key="6">
    <source>
        <dbReference type="Proteomes" id="UP000494106"/>
    </source>
</evidence>
<keyword evidence="2 4" id="KW-0732">Signal</keyword>
<dbReference type="Pfam" id="PF00379">
    <property type="entry name" value="Chitin_bind_4"/>
    <property type="match status" value="1"/>
</dbReference>
<dbReference type="GO" id="GO:0031012">
    <property type="term" value="C:extracellular matrix"/>
    <property type="evidence" value="ECO:0007669"/>
    <property type="project" value="TreeGrafter"/>
</dbReference>
<name>A0A8S1A4J3_ARCPL</name>
<dbReference type="GO" id="GO:0042302">
    <property type="term" value="F:structural constituent of cuticle"/>
    <property type="evidence" value="ECO:0007669"/>
    <property type="project" value="UniProtKB-UniRule"/>
</dbReference>
<dbReference type="PANTHER" id="PTHR12236">
    <property type="entry name" value="STRUCTURAL CONTITUENT OF CUTICLE"/>
    <property type="match status" value="1"/>
</dbReference>
<feature type="signal peptide" evidence="4">
    <location>
        <begin position="1"/>
        <end position="18"/>
    </location>
</feature>
<evidence type="ECO:0000256" key="1">
    <source>
        <dbReference type="ARBA" id="ARBA00022460"/>
    </source>
</evidence>